<accession>A0ABX2JG07</accession>
<keyword evidence="1" id="KW-0472">Membrane</keyword>
<evidence type="ECO:0000313" key="2">
    <source>
        <dbReference type="EMBL" id="NTS65376.1"/>
    </source>
</evidence>
<feature type="transmembrane region" description="Helical" evidence="1">
    <location>
        <begin position="154"/>
        <end position="180"/>
    </location>
</feature>
<dbReference type="EMBL" id="JABULH010000003">
    <property type="protein sequence ID" value="NTS65376.1"/>
    <property type="molecule type" value="Genomic_DNA"/>
</dbReference>
<reference evidence="2 3" key="1">
    <citation type="submission" date="2020-06" db="EMBL/GenBank/DDBJ databases">
        <title>Sphingomonas hominis sp. nov., a member of the Sphingomonas, isolated from the hair of a 22-year-old girl.</title>
        <authorList>
            <person name="Zhang D.-F."/>
            <person name="Cui X.-W."/>
        </authorList>
    </citation>
    <scope>NUCLEOTIDE SEQUENCE [LARGE SCALE GENOMIC DNA]</scope>
    <source>
        <strain evidence="2 3">HHU CXW</strain>
    </source>
</reference>
<sequence length="198" mass="20870">MSDHRHDLSARRLGSGQCVARRGGVAPAARAFGRRGVKAVEAAGGALTGAEITGTDASPATSAANASIADAESDRMEIGNELDRPGLSATARTTLRDQRAEQRRIEREARAAAAAARESVSTTPISFTYAAGSGVGLRARLAEAAQAGYASLTWTLASLLTLLAYLGPPLAVLLLVGWLWRRFGRRWWARAFPAEVAK</sequence>
<dbReference type="Proteomes" id="UP000621447">
    <property type="component" value="Unassembled WGS sequence"/>
</dbReference>
<keyword evidence="1" id="KW-1133">Transmembrane helix</keyword>
<dbReference type="RefSeq" id="WP_174194004.1">
    <property type="nucleotide sequence ID" value="NZ_JABULH010000003.1"/>
</dbReference>
<proteinExistence type="predicted"/>
<protein>
    <recommendedName>
        <fullName evidence="4">DUF4349 domain-containing protein</fullName>
    </recommendedName>
</protein>
<evidence type="ECO:0000256" key="1">
    <source>
        <dbReference type="SAM" id="Phobius"/>
    </source>
</evidence>
<name>A0ABX2JG07_9SPHN</name>
<evidence type="ECO:0000313" key="3">
    <source>
        <dbReference type="Proteomes" id="UP000621447"/>
    </source>
</evidence>
<keyword evidence="3" id="KW-1185">Reference proteome</keyword>
<gene>
    <name evidence="2" type="ORF">HRV97_09395</name>
</gene>
<evidence type="ECO:0008006" key="4">
    <source>
        <dbReference type="Google" id="ProtNLM"/>
    </source>
</evidence>
<organism evidence="2 3">
    <name type="scientific">Sphingomonas hominis</name>
    <dbReference type="NCBI Taxonomy" id="2741495"/>
    <lineage>
        <taxon>Bacteria</taxon>
        <taxon>Pseudomonadati</taxon>
        <taxon>Pseudomonadota</taxon>
        <taxon>Alphaproteobacteria</taxon>
        <taxon>Sphingomonadales</taxon>
        <taxon>Sphingomonadaceae</taxon>
        <taxon>Sphingomonas</taxon>
    </lineage>
</organism>
<keyword evidence="1" id="KW-0812">Transmembrane</keyword>
<comment type="caution">
    <text evidence="2">The sequence shown here is derived from an EMBL/GenBank/DDBJ whole genome shotgun (WGS) entry which is preliminary data.</text>
</comment>